<feature type="compositionally biased region" description="Acidic residues" evidence="1">
    <location>
        <begin position="896"/>
        <end position="906"/>
    </location>
</feature>
<dbReference type="GO" id="GO:0031267">
    <property type="term" value="F:small GTPase binding"/>
    <property type="evidence" value="ECO:0007669"/>
    <property type="project" value="TreeGrafter"/>
</dbReference>
<dbReference type="Gene3D" id="1.10.8.270">
    <property type="entry name" value="putative rabgap domain of human tbc1 domain family member 14 like domains"/>
    <property type="match status" value="1"/>
</dbReference>
<feature type="compositionally biased region" description="Polar residues" evidence="1">
    <location>
        <begin position="865"/>
        <end position="880"/>
    </location>
</feature>
<dbReference type="InterPro" id="IPR050302">
    <property type="entry name" value="Rab_GAP_TBC_domain"/>
</dbReference>
<dbReference type="InterPro" id="IPR011992">
    <property type="entry name" value="EF-hand-dom_pair"/>
</dbReference>
<feature type="compositionally biased region" description="Low complexity" evidence="1">
    <location>
        <begin position="881"/>
        <end position="894"/>
    </location>
</feature>
<dbReference type="AlphaFoldDB" id="A0A448YHP3"/>
<evidence type="ECO:0000313" key="4">
    <source>
        <dbReference type="Proteomes" id="UP000290900"/>
    </source>
</evidence>
<evidence type="ECO:0000313" key="3">
    <source>
        <dbReference type="EMBL" id="VEU20417.1"/>
    </source>
</evidence>
<evidence type="ECO:0000259" key="2">
    <source>
        <dbReference type="PROSITE" id="PS50086"/>
    </source>
</evidence>
<dbReference type="FunFam" id="1.10.8.270:FF:000015">
    <property type="entry name" value="GTPase activating protein (Gyp2)"/>
    <property type="match status" value="1"/>
</dbReference>
<dbReference type="FunCoup" id="A0A448YHP3">
    <property type="interactions" value="15"/>
</dbReference>
<dbReference type="InParanoid" id="A0A448YHP3"/>
<dbReference type="PANTHER" id="PTHR47219">
    <property type="entry name" value="RAB GTPASE-ACTIVATING PROTEIN 1-LIKE"/>
    <property type="match status" value="1"/>
</dbReference>
<dbReference type="OrthoDB" id="17687at2759"/>
<feature type="region of interest" description="Disordered" evidence="1">
    <location>
        <begin position="853"/>
        <end position="926"/>
    </location>
</feature>
<protein>
    <submittedName>
        <fullName evidence="3">DEKNAAC101311</fullName>
    </submittedName>
</protein>
<dbReference type="Pfam" id="PF00566">
    <property type="entry name" value="RabGAP-TBC"/>
    <property type="match status" value="1"/>
</dbReference>
<dbReference type="SMART" id="SM00164">
    <property type="entry name" value="TBC"/>
    <property type="match status" value="1"/>
</dbReference>
<name>A0A448YHP3_BRENA</name>
<dbReference type="Gene3D" id="1.10.238.10">
    <property type="entry name" value="EF-hand"/>
    <property type="match status" value="1"/>
</dbReference>
<dbReference type="Proteomes" id="UP000290900">
    <property type="component" value="Unassembled WGS sequence"/>
</dbReference>
<dbReference type="Gene3D" id="1.10.472.80">
    <property type="entry name" value="Ypt/Rab-GAP domain of gyp1p, domain 3"/>
    <property type="match status" value="1"/>
</dbReference>
<reference evidence="3 4" key="1">
    <citation type="submission" date="2018-12" db="EMBL/GenBank/DDBJ databases">
        <authorList>
            <person name="Tiukova I."/>
            <person name="Dainat J."/>
        </authorList>
    </citation>
    <scope>NUCLEOTIDE SEQUENCE [LARGE SCALE GENOMIC DNA]</scope>
</reference>
<accession>A0A448YHP3</accession>
<dbReference type="SUPFAM" id="SSF47923">
    <property type="entry name" value="Ypt/Rab-GAP domain of gyp1p"/>
    <property type="match status" value="2"/>
</dbReference>
<dbReference type="GO" id="GO:0005096">
    <property type="term" value="F:GTPase activator activity"/>
    <property type="evidence" value="ECO:0007669"/>
    <property type="project" value="TreeGrafter"/>
</dbReference>
<dbReference type="STRING" id="13370.A0A448YHP3"/>
<dbReference type="InterPro" id="IPR000195">
    <property type="entry name" value="Rab-GAP-TBC_dom"/>
</dbReference>
<dbReference type="EMBL" id="CAACVR010000004">
    <property type="protein sequence ID" value="VEU20417.1"/>
    <property type="molecule type" value="Genomic_DNA"/>
</dbReference>
<feature type="region of interest" description="Disordered" evidence="1">
    <location>
        <begin position="751"/>
        <end position="775"/>
    </location>
</feature>
<feature type="domain" description="Rab-GAP TBC" evidence="2">
    <location>
        <begin position="243"/>
        <end position="431"/>
    </location>
</feature>
<dbReference type="GO" id="GO:0030427">
    <property type="term" value="C:site of polarized growth"/>
    <property type="evidence" value="ECO:0007669"/>
    <property type="project" value="UniProtKB-ARBA"/>
</dbReference>
<proteinExistence type="predicted"/>
<dbReference type="SUPFAM" id="SSF47473">
    <property type="entry name" value="EF-hand"/>
    <property type="match status" value="1"/>
</dbReference>
<organism evidence="3 4">
    <name type="scientific">Brettanomyces naardenensis</name>
    <name type="common">Yeast</name>
    <dbReference type="NCBI Taxonomy" id="13370"/>
    <lineage>
        <taxon>Eukaryota</taxon>
        <taxon>Fungi</taxon>
        <taxon>Dikarya</taxon>
        <taxon>Ascomycota</taxon>
        <taxon>Saccharomycotina</taxon>
        <taxon>Pichiomycetes</taxon>
        <taxon>Pichiales</taxon>
        <taxon>Pichiaceae</taxon>
        <taxon>Brettanomyces</taxon>
    </lineage>
</organism>
<gene>
    <name evidence="3" type="ORF">BRENAR_LOCUS1152</name>
</gene>
<evidence type="ECO:0000256" key="1">
    <source>
        <dbReference type="SAM" id="MobiDB-lite"/>
    </source>
</evidence>
<dbReference type="PANTHER" id="PTHR47219:SF20">
    <property type="entry name" value="TBC1 DOMAIN FAMILY MEMBER 2B"/>
    <property type="match status" value="1"/>
</dbReference>
<keyword evidence="4" id="KW-1185">Reference proteome</keyword>
<sequence length="952" mass="109892">MDFIKDIANKAQRILDNTNSPKKLTKDELLRREFRLPDTESIVDESLVELTISTSYLRARIDRLRKTGIFVEGPATFNGKLTLLDNFVVFKDSYNSMACSFVIELPMVQRIQRIRRAYDFAISLLTTNGLEVTIKFIGIKSQCELFGQRLIKLLKQRLPEVDAMTNFRMGLYSEYLLSKNGCNTLLVKGPPTGGLGWVFKFPGNALKLNDRLKMKKWFDYFRENGRNFAMVHSVPFYKLVSYGLPNKLRGELWETCCGSIYLRYMHEDEYLRILVDHDGEKSFAIEEIEKDLNRSLPEYPAYQNPEGINRLRRVLTAYSWKNPEVGYCQAMNIVTAALLIYMSEEQVFWCLSVLVDKIIPGYYSKTMYGVLLDQKVFEALVLKTLPVISEHFAKHDIQLSIVSLPWFLSFFLSTMPLIHAFRVVDMMLLHGPKVLFQVAMAVIRVNGDELLKCEDDGECISIFKEYFSSLDETEESLFHRDRMRTKFDNLWEVAFREFSIIDDKIILQLRKKFENEVFQGIETFVKRAELRNLPKTHNLNTEQLSNIYDRYYNVLMGGQESPPDRSACNMDFVSFENFMSQLVSWIDAADRTAKQTEFLKRLYRQWSSADGEMSLESLVIGLDKIIDRDIMNSLSNFISLYDDEGTGRIGKETVIQLAEDLILITTPWREGRIFDDITNQNIEAEIAKKIIQRREVLKEQGVDITDDDIKLPDEVRFNEEKWQGRQAERYLTSSSNFLKMIFQYAQPAEDPDKPLISLSDDEDDEKKDKQENSIKHNAALDPSRPVYITPSTFRMVILADETYESFFRTEFWKSFRVNEKISEKLGVVDNLRGMFTHFLADGRRVAVQVRKRMDEATKNAKPISDTGSTENRPRAASSNTSIGSKSTRSRASSSLNDDDDDDDDDFGNFVGADYDELNDIPTGGNELSVLHDAKEMEKESELVRGFESAKLE</sequence>
<dbReference type="PROSITE" id="PS50086">
    <property type="entry name" value="TBC_RABGAP"/>
    <property type="match status" value="1"/>
</dbReference>
<dbReference type="InterPro" id="IPR035969">
    <property type="entry name" value="Rab-GAP_TBC_sf"/>
</dbReference>